<proteinExistence type="predicted"/>
<evidence type="ECO:0000256" key="2">
    <source>
        <dbReference type="ARBA" id="ARBA00022692"/>
    </source>
</evidence>
<organism evidence="7">
    <name type="scientific">mine drainage metagenome</name>
    <dbReference type="NCBI Taxonomy" id="410659"/>
    <lineage>
        <taxon>unclassified sequences</taxon>
        <taxon>metagenomes</taxon>
        <taxon>ecological metagenomes</taxon>
    </lineage>
</organism>
<keyword evidence="3 6" id="KW-1133">Transmembrane helix</keyword>
<evidence type="ECO:0000256" key="6">
    <source>
        <dbReference type="SAM" id="Phobius"/>
    </source>
</evidence>
<feature type="compositionally biased region" description="Polar residues" evidence="5">
    <location>
        <begin position="137"/>
        <end position="155"/>
    </location>
</feature>
<dbReference type="AlphaFoldDB" id="T1CFV8"/>
<reference evidence="7" key="1">
    <citation type="submission" date="2013-08" db="EMBL/GenBank/DDBJ databases">
        <authorList>
            <person name="Mendez C."/>
            <person name="Richter M."/>
            <person name="Ferrer M."/>
            <person name="Sanchez J."/>
        </authorList>
    </citation>
    <scope>NUCLEOTIDE SEQUENCE</scope>
</reference>
<feature type="region of interest" description="Disordered" evidence="5">
    <location>
        <begin position="109"/>
        <end position="176"/>
    </location>
</feature>
<evidence type="ECO:0000256" key="1">
    <source>
        <dbReference type="ARBA" id="ARBA00004167"/>
    </source>
</evidence>
<evidence type="ECO:0000313" key="7">
    <source>
        <dbReference type="EMBL" id="EQD65084.1"/>
    </source>
</evidence>
<feature type="region of interest" description="Disordered" evidence="5">
    <location>
        <begin position="203"/>
        <end position="233"/>
    </location>
</feature>
<dbReference type="Gene3D" id="2.40.128.260">
    <property type="entry name" value="Type IV secretion system, VirB10/TraB/TrbI"/>
    <property type="match status" value="1"/>
</dbReference>
<feature type="compositionally biased region" description="Low complexity" evidence="5">
    <location>
        <begin position="216"/>
        <end position="227"/>
    </location>
</feature>
<comment type="subcellular location">
    <subcellularLocation>
        <location evidence="1">Membrane</location>
        <topology evidence="1">Single-pass membrane protein</topology>
    </subcellularLocation>
</comment>
<keyword evidence="4 6" id="KW-0472">Membrane</keyword>
<dbReference type="InterPro" id="IPR042217">
    <property type="entry name" value="T4SS_VirB10/TrbI"/>
</dbReference>
<dbReference type="EMBL" id="AUZZ01001247">
    <property type="protein sequence ID" value="EQD65084.1"/>
    <property type="molecule type" value="Genomic_DNA"/>
</dbReference>
<feature type="compositionally biased region" description="Gly residues" evidence="5">
    <location>
        <begin position="206"/>
        <end position="215"/>
    </location>
</feature>
<evidence type="ECO:0000256" key="4">
    <source>
        <dbReference type="ARBA" id="ARBA00023136"/>
    </source>
</evidence>
<dbReference type="Pfam" id="PF03743">
    <property type="entry name" value="TrbI"/>
    <property type="match status" value="1"/>
</dbReference>
<feature type="transmembrane region" description="Helical" evidence="6">
    <location>
        <begin position="47"/>
        <end position="68"/>
    </location>
</feature>
<dbReference type="GO" id="GO:0016020">
    <property type="term" value="C:membrane"/>
    <property type="evidence" value="ECO:0007669"/>
    <property type="project" value="UniProtKB-SubCell"/>
</dbReference>
<dbReference type="InterPro" id="IPR005498">
    <property type="entry name" value="T4SS_VirB10/TraB/TrbI"/>
</dbReference>
<reference evidence="7" key="2">
    <citation type="journal article" date="2014" name="ISME J.">
        <title>Microbial stratification in low pH oxic and suboxic macroscopic growths along an acid mine drainage.</title>
        <authorList>
            <person name="Mendez-Garcia C."/>
            <person name="Mesa V."/>
            <person name="Sprenger R.R."/>
            <person name="Richter M."/>
            <person name="Diez M.S."/>
            <person name="Solano J."/>
            <person name="Bargiela R."/>
            <person name="Golyshina O.V."/>
            <person name="Manteca A."/>
            <person name="Ramos J.L."/>
            <person name="Gallego J.R."/>
            <person name="Llorente I."/>
            <person name="Martins Dos Santos V.A."/>
            <person name="Jensen O.N."/>
            <person name="Pelaez A.I."/>
            <person name="Sanchez J."/>
            <person name="Ferrer M."/>
        </authorList>
    </citation>
    <scope>NUCLEOTIDE SEQUENCE</scope>
</reference>
<comment type="caution">
    <text evidence="7">The sequence shown here is derived from an EMBL/GenBank/DDBJ whole genome shotgun (WGS) entry which is preliminary data.</text>
</comment>
<gene>
    <name evidence="7" type="ORF">B2A_01738</name>
</gene>
<sequence>MSEKDLYAELDGSSAGKAPAADAVGGAPKLRAPPVSGGKRLSKKSRVVLSGIAIGLGGLIVVGVMTAGSKPTGKPVQPYTSGGGNVGVVRPATAVMIAHARAEEQAALARSLSQAARPATATPPTSFAPGASSSGTEANGGSQSASAGTAENNASPFPAGAESGPGGPQAQTPRAQYAAWVRRQKYQRLENAQVTARAALTAKPLDGGGAGGAVGASGTAGNTSSAGGPAGALDHALSGARSLLDMQRALLGHKPSRTSASANESFLHRRAEAGGYLPDAEIPALGRHELIAGSVIPAVLITGINSNLPGTVTAEVRQTVYDSFHPDVVLIPQGTRLVGEYSSNVGYGQSRVLVAWDELILPNGATVNLKRMEGVNGQGQAGFRDLVHNHYLRTFGSAILMSALGVAAQLSQPQSSSVLQTQNAGQTAAGAAADSINQVAAQLLERNLNVAPTLIIRPGFTFNVMVNKTVILSAYDARD</sequence>
<accession>T1CFV8</accession>
<feature type="compositionally biased region" description="Low complexity" evidence="5">
    <location>
        <begin position="109"/>
        <end position="136"/>
    </location>
</feature>
<protein>
    <submittedName>
        <fullName evidence="7">Conjugation TrbI family protein</fullName>
    </submittedName>
</protein>
<evidence type="ECO:0000256" key="5">
    <source>
        <dbReference type="SAM" id="MobiDB-lite"/>
    </source>
</evidence>
<name>T1CFV8_9ZZZZ</name>
<evidence type="ECO:0000256" key="3">
    <source>
        <dbReference type="ARBA" id="ARBA00022989"/>
    </source>
</evidence>
<dbReference type="CDD" id="cd16429">
    <property type="entry name" value="VirB10"/>
    <property type="match status" value="1"/>
</dbReference>
<keyword evidence="2 6" id="KW-0812">Transmembrane</keyword>
<feature type="region of interest" description="Disordered" evidence="5">
    <location>
        <begin position="1"/>
        <end position="41"/>
    </location>
</feature>